<dbReference type="Pfam" id="PF11007">
    <property type="entry name" value="CotJA"/>
    <property type="match status" value="1"/>
</dbReference>
<reference evidence="1 2" key="1">
    <citation type="submission" date="2019-05" db="EMBL/GenBank/DDBJ databases">
        <authorList>
            <consortium name="Pathogen Informatics"/>
        </authorList>
    </citation>
    <scope>NUCLEOTIDE SEQUENCE [LARGE SCALE GENOMIC DNA]</scope>
    <source>
        <strain evidence="1 2">NCTC503</strain>
    </source>
</reference>
<sequence>MDNIEMDYLGGMDKVQMDCCGEMPKMKKTHMMKGKCCPKLRLAQAYVIRQPFTKIYCPDEALKKGTIFPNLYDPYK</sequence>
<proteinExistence type="predicted"/>
<evidence type="ECO:0000313" key="1">
    <source>
        <dbReference type="EMBL" id="VTQ95541.1"/>
    </source>
</evidence>
<dbReference type="InterPro" id="IPR020256">
    <property type="entry name" value="Spore_coat_CotJA"/>
</dbReference>
<dbReference type="KEGG" id="hhw:NCTC503_02540"/>
<protein>
    <submittedName>
        <fullName evidence="1">Spore coat associated protein JA (CotJA)</fullName>
    </submittedName>
</protein>
<organism evidence="1 2">
    <name type="scientific">Hathewaya histolytica</name>
    <name type="common">Clostridium histolyticum</name>
    <dbReference type="NCBI Taxonomy" id="1498"/>
    <lineage>
        <taxon>Bacteria</taxon>
        <taxon>Bacillati</taxon>
        <taxon>Bacillota</taxon>
        <taxon>Clostridia</taxon>
        <taxon>Eubacteriales</taxon>
        <taxon>Clostridiaceae</taxon>
        <taxon>Hathewaya</taxon>
    </lineage>
</organism>
<evidence type="ECO:0000313" key="2">
    <source>
        <dbReference type="Proteomes" id="UP000308489"/>
    </source>
</evidence>
<keyword evidence="2" id="KW-1185">Reference proteome</keyword>
<dbReference type="Proteomes" id="UP000308489">
    <property type="component" value="Chromosome 1"/>
</dbReference>
<dbReference type="AlphaFoldDB" id="A0A4U9RUT5"/>
<gene>
    <name evidence="1" type="ORF">NCTC503_02540</name>
</gene>
<dbReference type="RefSeq" id="WP_243117983.1">
    <property type="nucleotide sequence ID" value="NZ_CBCRUQ010000006.1"/>
</dbReference>
<dbReference type="EMBL" id="LR590481">
    <property type="protein sequence ID" value="VTQ95541.1"/>
    <property type="molecule type" value="Genomic_DNA"/>
</dbReference>
<name>A0A4U9RUT5_HATHI</name>
<accession>A0A4U9RUT5</accession>